<dbReference type="SMART" id="SM01092">
    <property type="entry name" value="CO_deh_flav_C"/>
    <property type="match status" value="1"/>
</dbReference>
<dbReference type="PANTHER" id="PTHR42659:SF9">
    <property type="entry name" value="XANTHINE DEHYDROGENASE FAD-BINDING SUBUNIT XDHB-RELATED"/>
    <property type="match status" value="1"/>
</dbReference>
<keyword evidence="2" id="KW-0560">Oxidoreductase</keyword>
<sequence length="260" mass="27946">MQIAQYTKAQSLTEAWELHQKRHSVILGGCCWLRLSPQRMIQHAIDLSALGLDTIEETDGEFRIGAMTSLRSLEVSAALECCTDGALKEALRHIVGVQFRNMATIGGSICGRFGFSDVITLLLALDADVVLYKGGRMKLEAFAATGAGTDVLTHVILSKAGRGTAYASLRLNATDFPIIACAVSGSAEAVRCAIGARPSRAVVLRAVRQDAAAQGPAKMARQWADAVSYGSNMRGSAEYRRDMAEVLCRRLLERVMGADV</sequence>
<dbReference type="OrthoDB" id="9803647at2"/>
<dbReference type="RefSeq" id="WP_048513803.1">
    <property type="nucleotide sequence ID" value="NZ_FUXD01000007.1"/>
</dbReference>
<dbReference type="PANTHER" id="PTHR42659">
    <property type="entry name" value="XANTHINE DEHYDROGENASE SUBUNIT C-RELATED"/>
    <property type="match status" value="1"/>
</dbReference>
<evidence type="ECO:0000259" key="3">
    <source>
        <dbReference type="PROSITE" id="PS51387"/>
    </source>
</evidence>
<proteinExistence type="predicted"/>
<dbReference type="InterPro" id="IPR036318">
    <property type="entry name" value="FAD-bd_PCMH-like_sf"/>
</dbReference>
<dbReference type="InParanoid" id="A0A0J6WTT1"/>
<dbReference type="InterPro" id="IPR002346">
    <property type="entry name" value="Mopterin_DH_FAD-bd"/>
</dbReference>
<evidence type="ECO:0000256" key="1">
    <source>
        <dbReference type="ARBA" id="ARBA00022630"/>
    </source>
</evidence>
<keyword evidence="1" id="KW-0285">Flavoprotein</keyword>
<dbReference type="AlphaFoldDB" id="A0A0J6WTT1"/>
<dbReference type="SUPFAM" id="SSF55447">
    <property type="entry name" value="CO dehydrogenase flavoprotein C-terminal domain-like"/>
    <property type="match status" value="1"/>
</dbReference>
<comment type="caution">
    <text evidence="4">The sequence shown here is derived from an EMBL/GenBank/DDBJ whole genome shotgun (WGS) entry which is preliminary data.</text>
</comment>
<dbReference type="GO" id="GO:0016491">
    <property type="term" value="F:oxidoreductase activity"/>
    <property type="evidence" value="ECO:0007669"/>
    <property type="project" value="UniProtKB-KW"/>
</dbReference>
<dbReference type="PATRIC" id="fig|1122219.3.peg.450"/>
<organism evidence="4 5">
    <name type="scientific">Megasphaera cerevisiae DSM 20462</name>
    <dbReference type="NCBI Taxonomy" id="1122219"/>
    <lineage>
        <taxon>Bacteria</taxon>
        <taxon>Bacillati</taxon>
        <taxon>Bacillota</taxon>
        <taxon>Negativicutes</taxon>
        <taxon>Veillonellales</taxon>
        <taxon>Veillonellaceae</taxon>
        <taxon>Megasphaera</taxon>
    </lineage>
</organism>
<dbReference type="InterPro" id="IPR036683">
    <property type="entry name" value="CO_DH_flav_C_dom_sf"/>
</dbReference>
<gene>
    <name evidence="4" type="ORF">AB840_05355</name>
</gene>
<dbReference type="InterPro" id="IPR016166">
    <property type="entry name" value="FAD-bd_PCMH"/>
</dbReference>
<dbReference type="InterPro" id="IPR051312">
    <property type="entry name" value="Diverse_Substr_Oxidored"/>
</dbReference>
<dbReference type="PROSITE" id="PS51387">
    <property type="entry name" value="FAD_PCMH"/>
    <property type="match status" value="1"/>
</dbReference>
<reference evidence="4 5" key="1">
    <citation type="submission" date="2015-06" db="EMBL/GenBank/DDBJ databases">
        <title>Draft genome sequence of beer spoilage bacterium Megasphaera cerevisiae type strain 20462.</title>
        <authorList>
            <person name="Kutumbaka K."/>
            <person name="Pasmowitz J."/>
            <person name="Mategko J."/>
            <person name="Reyes D."/>
            <person name="Friedrich A."/>
            <person name="Han S."/>
            <person name="Martens-Habbena W."/>
            <person name="Neal-McKinney J."/>
            <person name="Janagama H.K."/>
            <person name="Nadala C."/>
            <person name="Samadpour M."/>
        </authorList>
    </citation>
    <scope>NUCLEOTIDE SEQUENCE [LARGE SCALE GENOMIC DNA]</scope>
    <source>
        <strain evidence="4 5">DSM 20462</strain>
    </source>
</reference>
<dbReference type="STRING" id="39029.BSR42_03870"/>
<evidence type="ECO:0000313" key="4">
    <source>
        <dbReference type="EMBL" id="KMO86950.1"/>
    </source>
</evidence>
<dbReference type="Proteomes" id="UP000036503">
    <property type="component" value="Unassembled WGS sequence"/>
</dbReference>
<dbReference type="GO" id="GO:0071949">
    <property type="term" value="F:FAD binding"/>
    <property type="evidence" value="ECO:0007669"/>
    <property type="project" value="InterPro"/>
</dbReference>
<dbReference type="Gene3D" id="3.30.390.50">
    <property type="entry name" value="CO dehydrogenase flavoprotein, C-terminal domain"/>
    <property type="match status" value="1"/>
</dbReference>
<dbReference type="InterPro" id="IPR005107">
    <property type="entry name" value="CO_DH_flav_C"/>
</dbReference>
<protein>
    <submittedName>
        <fullName evidence="4">Carbon monoxide dehydrogenase</fullName>
    </submittedName>
</protein>
<feature type="domain" description="FAD-binding PCMH-type" evidence="3">
    <location>
        <begin position="1"/>
        <end position="162"/>
    </location>
</feature>
<dbReference type="Pfam" id="PF00941">
    <property type="entry name" value="FAD_binding_5"/>
    <property type="match status" value="1"/>
</dbReference>
<dbReference type="SUPFAM" id="SSF56176">
    <property type="entry name" value="FAD-binding/transporter-associated domain-like"/>
    <property type="match status" value="1"/>
</dbReference>
<dbReference type="InterPro" id="IPR016169">
    <property type="entry name" value="FAD-bd_PCMH_sub2"/>
</dbReference>
<evidence type="ECO:0000256" key="2">
    <source>
        <dbReference type="ARBA" id="ARBA00023002"/>
    </source>
</evidence>
<accession>A0A0J6WTT1</accession>
<dbReference type="EMBL" id="LEKT01000012">
    <property type="protein sequence ID" value="KMO86950.1"/>
    <property type="molecule type" value="Genomic_DNA"/>
</dbReference>
<evidence type="ECO:0000313" key="5">
    <source>
        <dbReference type="Proteomes" id="UP000036503"/>
    </source>
</evidence>
<dbReference type="Gene3D" id="3.30.465.10">
    <property type="match status" value="1"/>
</dbReference>
<name>A0A0J6WTT1_9FIRM</name>
<keyword evidence="5" id="KW-1185">Reference proteome</keyword>